<name>A0A1U7II81_9CYAN</name>
<gene>
    <name evidence="3" type="ORF">NIES2119_15770</name>
</gene>
<dbReference type="Proteomes" id="UP000185860">
    <property type="component" value="Unassembled WGS sequence"/>
</dbReference>
<sequence>MLPIIYSDEFLLHDTGSFHPERPQRLTAIVEALKDVPFADQLKWQLPTPVANRDVMPWLQKVHTQEHIDRVESIAKRGGGNLDGDTPVSAYSYDIALLAVNAWLDGVDRVLTTEDPAFVLARPPGHHAERDRGMGFCLFSNAAIAAVYALEQPDIKRVAILDWDVHHGNGTQNFVEHHPKLAYCSLHQSPCYPGTGKADERGEYKNVLNIPLPPGSAIGEYQKAFELEVMPFLSIYRPDLLIVSAGYDANADDPLARIDLQPDDFAIFTEYCLKLTRRIVFGLEGGYDLAALAESVVATIEQCLV</sequence>
<dbReference type="InterPro" id="IPR023696">
    <property type="entry name" value="Ureohydrolase_dom_sf"/>
</dbReference>
<evidence type="ECO:0000256" key="1">
    <source>
        <dbReference type="ARBA" id="ARBA00005947"/>
    </source>
</evidence>
<dbReference type="RefSeq" id="WP_073594452.1">
    <property type="nucleotide sequence ID" value="NZ_MRCE01000014.1"/>
</dbReference>
<dbReference type="OrthoDB" id="9808367at2"/>
<dbReference type="SUPFAM" id="SSF52768">
    <property type="entry name" value="Arginase/deacetylase"/>
    <property type="match status" value="1"/>
</dbReference>
<evidence type="ECO:0000313" key="3">
    <source>
        <dbReference type="EMBL" id="OKH36876.1"/>
    </source>
</evidence>
<dbReference type="PANTHER" id="PTHR10625:SF10">
    <property type="entry name" value="HISTONE DEACETYLASE HDAC1"/>
    <property type="match status" value="1"/>
</dbReference>
<dbReference type="Gene3D" id="3.40.800.20">
    <property type="entry name" value="Histone deacetylase domain"/>
    <property type="match status" value="1"/>
</dbReference>
<evidence type="ECO:0000313" key="4">
    <source>
        <dbReference type="Proteomes" id="UP000185860"/>
    </source>
</evidence>
<comment type="similarity">
    <text evidence="1">Belongs to the histone deacetylase family.</text>
</comment>
<dbReference type="InterPro" id="IPR000286">
    <property type="entry name" value="HDACs"/>
</dbReference>
<dbReference type="InterPro" id="IPR023801">
    <property type="entry name" value="His_deacetylse_dom"/>
</dbReference>
<accession>A0A1U7II81</accession>
<dbReference type="InterPro" id="IPR037138">
    <property type="entry name" value="His_deacetylse_dom_sf"/>
</dbReference>
<dbReference type="GO" id="GO:0004407">
    <property type="term" value="F:histone deacetylase activity"/>
    <property type="evidence" value="ECO:0007669"/>
    <property type="project" value="TreeGrafter"/>
</dbReference>
<dbReference type="CDD" id="cd09992">
    <property type="entry name" value="HDAC_classII"/>
    <property type="match status" value="1"/>
</dbReference>
<protein>
    <recommendedName>
        <fullName evidence="2">Histone deacetylase domain-containing protein</fullName>
    </recommendedName>
</protein>
<dbReference type="STRING" id="454136.NIES2119_15770"/>
<comment type="caution">
    <text evidence="3">The sequence shown here is derived from an EMBL/GenBank/DDBJ whole genome shotgun (WGS) entry which is preliminary data.</text>
</comment>
<organism evidence="3 4">
    <name type="scientific">[Phormidium ambiguum] IAM M-71</name>
    <dbReference type="NCBI Taxonomy" id="454136"/>
    <lineage>
        <taxon>Bacteria</taxon>
        <taxon>Bacillati</taxon>
        <taxon>Cyanobacteriota</taxon>
        <taxon>Cyanophyceae</taxon>
        <taxon>Oscillatoriophycideae</taxon>
        <taxon>Aerosakkonematales</taxon>
        <taxon>Aerosakkonemataceae</taxon>
        <taxon>Floridanema</taxon>
    </lineage>
</organism>
<reference evidence="3 4" key="1">
    <citation type="submission" date="2016-11" db="EMBL/GenBank/DDBJ databases">
        <title>Draft Genome Sequences of Nine Cyanobacterial Strains from Diverse Habitats.</title>
        <authorList>
            <person name="Zhu T."/>
            <person name="Hou S."/>
            <person name="Lu X."/>
            <person name="Hess W.R."/>
        </authorList>
    </citation>
    <scope>NUCLEOTIDE SEQUENCE [LARGE SCALE GENOMIC DNA]</scope>
    <source>
        <strain evidence="3 4">IAM M-71</strain>
    </source>
</reference>
<proteinExistence type="inferred from homology"/>
<feature type="domain" description="Histone deacetylase" evidence="2">
    <location>
        <begin position="19"/>
        <end position="302"/>
    </location>
</feature>
<dbReference type="AlphaFoldDB" id="A0A1U7II81"/>
<dbReference type="PANTHER" id="PTHR10625">
    <property type="entry name" value="HISTONE DEACETYLASE HDAC1-RELATED"/>
    <property type="match status" value="1"/>
</dbReference>
<dbReference type="Pfam" id="PF00850">
    <property type="entry name" value="Hist_deacetyl"/>
    <property type="match status" value="1"/>
</dbReference>
<dbReference type="EMBL" id="MRCE01000014">
    <property type="protein sequence ID" value="OKH36876.1"/>
    <property type="molecule type" value="Genomic_DNA"/>
</dbReference>
<dbReference type="PRINTS" id="PR01270">
    <property type="entry name" value="HDASUPER"/>
</dbReference>
<evidence type="ECO:0000259" key="2">
    <source>
        <dbReference type="Pfam" id="PF00850"/>
    </source>
</evidence>
<dbReference type="GO" id="GO:0040029">
    <property type="term" value="P:epigenetic regulation of gene expression"/>
    <property type="evidence" value="ECO:0007669"/>
    <property type="project" value="TreeGrafter"/>
</dbReference>